<sequence length="120" mass="12566">MKKSLSIILMVSLLVFLFSGISVAATHITFGTGSPGGTYYPLGGAMADLWTKLLKAEGIEVTAESTAASVENSRLVGSGEIQIGMAMSSVSFKAYKGEVDPFKGTPQPILGLFSMYPAPQ</sequence>
<evidence type="ECO:0008006" key="2">
    <source>
        <dbReference type="Google" id="ProtNLM"/>
    </source>
</evidence>
<dbReference type="PANTHER" id="PTHR42941">
    <property type="entry name" value="SLL1037 PROTEIN"/>
    <property type="match status" value="1"/>
</dbReference>
<gene>
    <name evidence="1" type="ORF">S12H4_33760</name>
</gene>
<dbReference type="InterPro" id="IPR011852">
    <property type="entry name" value="TRAP_TAXI"/>
</dbReference>
<feature type="non-terminal residue" evidence="1">
    <location>
        <position position="120"/>
    </location>
</feature>
<dbReference type="Pfam" id="PF16868">
    <property type="entry name" value="NMT1_3"/>
    <property type="match status" value="1"/>
</dbReference>
<accession>X1ULM2</accession>
<dbReference type="PANTHER" id="PTHR42941:SF1">
    <property type="entry name" value="SLL1037 PROTEIN"/>
    <property type="match status" value="1"/>
</dbReference>
<reference evidence="1" key="1">
    <citation type="journal article" date="2014" name="Front. Microbiol.">
        <title>High frequency of phylogenetically diverse reductive dehalogenase-homologous genes in deep subseafloor sedimentary metagenomes.</title>
        <authorList>
            <person name="Kawai M."/>
            <person name="Futagami T."/>
            <person name="Toyoda A."/>
            <person name="Takaki Y."/>
            <person name="Nishi S."/>
            <person name="Hori S."/>
            <person name="Arai W."/>
            <person name="Tsubouchi T."/>
            <person name="Morono Y."/>
            <person name="Uchiyama I."/>
            <person name="Ito T."/>
            <person name="Fujiyama A."/>
            <person name="Inagaki F."/>
            <person name="Takami H."/>
        </authorList>
    </citation>
    <scope>NUCLEOTIDE SEQUENCE</scope>
    <source>
        <strain evidence="1">Expedition CK06-06</strain>
    </source>
</reference>
<evidence type="ECO:0000313" key="1">
    <source>
        <dbReference type="EMBL" id="GAJ00796.1"/>
    </source>
</evidence>
<proteinExistence type="predicted"/>
<dbReference type="Gene3D" id="3.40.190.10">
    <property type="entry name" value="Periplasmic binding protein-like II"/>
    <property type="match status" value="1"/>
</dbReference>
<name>X1ULM2_9ZZZZ</name>
<comment type="caution">
    <text evidence="1">The sequence shown here is derived from an EMBL/GenBank/DDBJ whole genome shotgun (WGS) entry which is preliminary data.</text>
</comment>
<dbReference type="AlphaFoldDB" id="X1ULM2"/>
<dbReference type="SUPFAM" id="SSF53850">
    <property type="entry name" value="Periplasmic binding protein-like II"/>
    <property type="match status" value="1"/>
</dbReference>
<protein>
    <recommendedName>
        <fullName evidence="2">TAXI family TRAP transporter solute-binding subunit</fullName>
    </recommendedName>
</protein>
<organism evidence="1">
    <name type="scientific">marine sediment metagenome</name>
    <dbReference type="NCBI Taxonomy" id="412755"/>
    <lineage>
        <taxon>unclassified sequences</taxon>
        <taxon>metagenomes</taxon>
        <taxon>ecological metagenomes</taxon>
    </lineage>
</organism>
<dbReference type="EMBL" id="BARW01019926">
    <property type="protein sequence ID" value="GAJ00796.1"/>
    <property type="molecule type" value="Genomic_DNA"/>
</dbReference>